<evidence type="ECO:0000256" key="2">
    <source>
        <dbReference type="PROSITE-ProRule" id="PRU00035"/>
    </source>
</evidence>
<dbReference type="PRINTS" id="PR00503">
    <property type="entry name" value="BROMODOMAIN"/>
</dbReference>
<dbReference type="GeneID" id="115628898"/>
<accession>A0A6J2U1I5</accession>
<gene>
    <name evidence="6" type="primary">LOC115628898</name>
</gene>
<protein>
    <submittedName>
        <fullName evidence="6">SWR1 complex bromodomain subunit bdf1-like</fullName>
    </submittedName>
</protein>
<dbReference type="Gene3D" id="1.20.920.10">
    <property type="entry name" value="Bromodomain-like"/>
    <property type="match status" value="2"/>
</dbReference>
<dbReference type="GO" id="GO:0000785">
    <property type="term" value="C:chromatin"/>
    <property type="evidence" value="ECO:0007669"/>
    <property type="project" value="TreeGrafter"/>
</dbReference>
<feature type="region of interest" description="Disordered" evidence="3">
    <location>
        <begin position="448"/>
        <end position="482"/>
    </location>
</feature>
<dbReference type="PROSITE" id="PS00633">
    <property type="entry name" value="BROMODOMAIN_1"/>
    <property type="match status" value="1"/>
</dbReference>
<feature type="region of interest" description="Disordered" evidence="3">
    <location>
        <begin position="404"/>
        <end position="423"/>
    </location>
</feature>
<dbReference type="Proteomes" id="UP000504634">
    <property type="component" value="Unplaced"/>
</dbReference>
<evidence type="ECO:0000313" key="6">
    <source>
        <dbReference type="RefSeq" id="XP_030381017.1"/>
    </source>
</evidence>
<proteinExistence type="predicted"/>
<dbReference type="InterPro" id="IPR050935">
    <property type="entry name" value="Bromo_chromatin_reader"/>
</dbReference>
<dbReference type="SMART" id="SM00297">
    <property type="entry name" value="BROMO"/>
    <property type="match status" value="1"/>
</dbReference>
<dbReference type="GO" id="GO:0005634">
    <property type="term" value="C:nucleus"/>
    <property type="evidence" value="ECO:0007669"/>
    <property type="project" value="TreeGrafter"/>
</dbReference>
<evidence type="ECO:0000259" key="4">
    <source>
        <dbReference type="PROSITE" id="PS50014"/>
    </source>
</evidence>
<feature type="compositionally biased region" description="Low complexity" evidence="3">
    <location>
        <begin position="405"/>
        <end position="416"/>
    </location>
</feature>
<dbReference type="InterPro" id="IPR018359">
    <property type="entry name" value="Bromodomain_CS"/>
</dbReference>
<keyword evidence="1 2" id="KW-0103">Bromodomain</keyword>
<dbReference type="Pfam" id="PF00439">
    <property type="entry name" value="Bromodomain"/>
    <property type="match status" value="1"/>
</dbReference>
<dbReference type="OrthoDB" id="8063680at2759"/>
<evidence type="ECO:0000256" key="1">
    <source>
        <dbReference type="ARBA" id="ARBA00023117"/>
    </source>
</evidence>
<dbReference type="PANTHER" id="PTHR22880">
    <property type="entry name" value="FALZ-RELATED BROMODOMAIN-CONTAINING PROTEINS"/>
    <property type="match status" value="1"/>
</dbReference>
<dbReference type="PANTHER" id="PTHR22880:SF225">
    <property type="entry name" value="BROMODOMAIN-CONTAINING PROTEIN BET-1-RELATED"/>
    <property type="match status" value="1"/>
</dbReference>
<dbReference type="GO" id="GO:0006355">
    <property type="term" value="P:regulation of DNA-templated transcription"/>
    <property type="evidence" value="ECO:0007669"/>
    <property type="project" value="TreeGrafter"/>
</dbReference>
<feature type="compositionally biased region" description="Low complexity" evidence="3">
    <location>
        <begin position="450"/>
        <end position="461"/>
    </location>
</feature>
<dbReference type="InterPro" id="IPR001487">
    <property type="entry name" value="Bromodomain"/>
</dbReference>
<dbReference type="PROSITE" id="PS50014">
    <property type="entry name" value="BROMODOMAIN_2"/>
    <property type="match status" value="1"/>
</dbReference>
<dbReference type="AlphaFoldDB" id="A0A6J2U1I5"/>
<dbReference type="RefSeq" id="XP_030381017.1">
    <property type="nucleotide sequence ID" value="XM_030525157.1"/>
</dbReference>
<dbReference type="SUPFAM" id="SSF47370">
    <property type="entry name" value="Bromodomain"/>
    <property type="match status" value="2"/>
</dbReference>
<evidence type="ECO:0000313" key="5">
    <source>
        <dbReference type="Proteomes" id="UP000504634"/>
    </source>
</evidence>
<sequence>MTEQKQIAPIPRIEPYIQPVNGIVQPPVLPLPNRPGRKTNMLEELKKVLNYIWRSRWSQHFKKPVDAIALGIPDYHNVVKHPMDLSTIKKRLDNNYYWQADEALEDFQLMFENCMLFNLEGTPVNMAGKELRSLFYTRLVSIDFDNEVELKPKEDKKKRKLQSTTYSYSKAYPSAMEVKSEIPPAPLGPNVNYDHIDGQIERKYCDHFLRTLRKEKYLLSTWPFNNGDLWREYGSNKKYDHNVEEVLDWPTIEHRLRIKEIKGMNDFETTLKKMYTNALRCFSTEITVRASVKRAREIFDGLLPRYKKQIADAKHEIRSVVTRRLKNLSDADDFCGELQKRTSTVFEENEIPLDVPSVHMPFTKTDIQGTSKPLNQADEIPVNPPSIISADKINKNADKFIVTETAPNNNNNNKNVAARKKTKKTSELRPLIYGGKDIKAVGPREISRLSASDTSSVHSSSEGAGILDDDVNVSGEESDASM</sequence>
<feature type="compositionally biased region" description="Acidic residues" evidence="3">
    <location>
        <begin position="467"/>
        <end position="482"/>
    </location>
</feature>
<evidence type="ECO:0000256" key="3">
    <source>
        <dbReference type="SAM" id="MobiDB-lite"/>
    </source>
</evidence>
<dbReference type="GO" id="GO:0006338">
    <property type="term" value="P:chromatin remodeling"/>
    <property type="evidence" value="ECO:0007669"/>
    <property type="project" value="TreeGrafter"/>
</dbReference>
<dbReference type="InterPro" id="IPR036427">
    <property type="entry name" value="Bromodomain-like_sf"/>
</dbReference>
<name>A0A6J2U1I5_DROLE</name>
<keyword evidence="5" id="KW-1185">Reference proteome</keyword>
<reference evidence="6" key="1">
    <citation type="submission" date="2025-08" db="UniProtKB">
        <authorList>
            <consortium name="RefSeq"/>
        </authorList>
    </citation>
    <scope>IDENTIFICATION</scope>
    <source>
        <strain evidence="6">11010-0011.00</strain>
        <tissue evidence="6">Whole body</tissue>
    </source>
</reference>
<feature type="domain" description="Bromo" evidence="4">
    <location>
        <begin position="53"/>
        <end position="125"/>
    </location>
</feature>
<organism evidence="5 6">
    <name type="scientific">Drosophila lebanonensis</name>
    <name type="common">Fruit fly</name>
    <name type="synonym">Scaptodrosophila lebanonensis</name>
    <dbReference type="NCBI Taxonomy" id="7225"/>
    <lineage>
        <taxon>Eukaryota</taxon>
        <taxon>Metazoa</taxon>
        <taxon>Ecdysozoa</taxon>
        <taxon>Arthropoda</taxon>
        <taxon>Hexapoda</taxon>
        <taxon>Insecta</taxon>
        <taxon>Pterygota</taxon>
        <taxon>Neoptera</taxon>
        <taxon>Endopterygota</taxon>
        <taxon>Diptera</taxon>
        <taxon>Brachycera</taxon>
        <taxon>Muscomorpha</taxon>
        <taxon>Ephydroidea</taxon>
        <taxon>Drosophilidae</taxon>
        <taxon>Scaptodrosophila</taxon>
    </lineage>
</organism>